<gene>
    <name evidence="2" type="ORF">MKP05_07600</name>
</gene>
<evidence type="ECO:0000256" key="1">
    <source>
        <dbReference type="SAM" id="MobiDB-lite"/>
    </source>
</evidence>
<protein>
    <submittedName>
        <fullName evidence="2">Uncharacterized protein</fullName>
    </submittedName>
</protein>
<keyword evidence="3" id="KW-1185">Reference proteome</keyword>
<proteinExistence type="predicted"/>
<accession>A0ABS9RT15</accession>
<feature type="region of interest" description="Disordered" evidence="1">
    <location>
        <begin position="1"/>
        <end position="23"/>
    </location>
</feature>
<comment type="caution">
    <text evidence="2">The sequence shown here is derived from an EMBL/GenBank/DDBJ whole genome shotgun (WGS) entry which is preliminary data.</text>
</comment>
<dbReference type="RefSeq" id="WP_240567755.1">
    <property type="nucleotide sequence ID" value="NZ_JAKVPY010000007.1"/>
</dbReference>
<evidence type="ECO:0000313" key="3">
    <source>
        <dbReference type="Proteomes" id="UP001202117"/>
    </source>
</evidence>
<name>A0ABS9RT15_9GAMM</name>
<organism evidence="2 3">
    <name type="scientific">Halomonas flagellata</name>
    <dbReference type="NCBI Taxonomy" id="2920385"/>
    <lineage>
        <taxon>Bacteria</taxon>
        <taxon>Pseudomonadati</taxon>
        <taxon>Pseudomonadota</taxon>
        <taxon>Gammaproteobacteria</taxon>
        <taxon>Oceanospirillales</taxon>
        <taxon>Halomonadaceae</taxon>
        <taxon>Halomonas</taxon>
    </lineage>
</organism>
<dbReference type="Proteomes" id="UP001202117">
    <property type="component" value="Unassembled WGS sequence"/>
</dbReference>
<dbReference type="EMBL" id="JAKVPY010000007">
    <property type="protein sequence ID" value="MCH4562993.1"/>
    <property type="molecule type" value="Genomic_DNA"/>
</dbReference>
<evidence type="ECO:0000313" key="2">
    <source>
        <dbReference type="EMBL" id="MCH4562993.1"/>
    </source>
</evidence>
<reference evidence="2 3" key="1">
    <citation type="submission" date="2022-02" db="EMBL/GenBank/DDBJ databases">
        <title>Halomonas fukangensis sp. nov., a halophilic bacterium isolated from a bulk soil of Kalidium foliatum at Fukang.</title>
        <authorList>
            <person name="Huang Y."/>
        </authorList>
    </citation>
    <scope>NUCLEOTIDE SEQUENCE [LARGE SCALE GENOMIC DNA]</scope>
    <source>
        <strain evidence="2 3">EGI 63088</strain>
    </source>
</reference>
<sequence length="182" mass="19539">MSADQADGLRQWASSAPPNEEGCPRHVAEMLCELAVAGPSAPIARPPSPAVTRASSPVTLMVVGLPDGSPRQARRVGALIDYWAAQGRRWVGDPAAWQVVPVGVTSPHLVLLAAQQPRWALWVEGDAEAFRRAWRVLIRLAERPGPRRLLAVHPPGISRHGLLDNLQQAAAAYLGIELVVLA</sequence>